<dbReference type="VEuPathDB" id="FungiDB:GVI51_C03773"/>
<dbReference type="EMBL" id="LLZZ01000144">
    <property type="protein sequence ID" value="KTA99514.1"/>
    <property type="molecule type" value="Genomic_DNA"/>
</dbReference>
<evidence type="ECO:0000256" key="3">
    <source>
        <dbReference type="ARBA" id="ARBA00022676"/>
    </source>
</evidence>
<evidence type="ECO:0000256" key="4">
    <source>
        <dbReference type="ARBA" id="ARBA00022679"/>
    </source>
</evidence>
<evidence type="ECO:0000313" key="10">
    <source>
        <dbReference type="EMBL" id="KTA99514.1"/>
    </source>
</evidence>
<evidence type="ECO:0000256" key="8">
    <source>
        <dbReference type="ARBA" id="ARBA00023136"/>
    </source>
</evidence>
<evidence type="ECO:0000256" key="1">
    <source>
        <dbReference type="ARBA" id="ARBA00004606"/>
    </source>
</evidence>
<dbReference type="PANTHER" id="PTHR31392">
    <property type="entry name" value="ALPHA-1,3-MANNOSYLTRANSFERASE MNN1-RELATED"/>
    <property type="match status" value="1"/>
</dbReference>
<evidence type="ECO:0000256" key="5">
    <source>
        <dbReference type="ARBA" id="ARBA00022692"/>
    </source>
</evidence>
<dbReference type="SUPFAM" id="SSF53448">
    <property type="entry name" value="Nucleotide-diphospho-sugar transferases"/>
    <property type="match status" value="2"/>
</dbReference>
<dbReference type="InterPro" id="IPR022751">
    <property type="entry name" value="Alpha_mannosyltransferase"/>
</dbReference>
<reference evidence="10 11" key="1">
    <citation type="submission" date="2015-10" db="EMBL/GenBank/DDBJ databases">
        <title>Draft genomes sequences of Candida glabrata isolates 1A, 1B, 2A, 2B, 3A and 3B.</title>
        <authorList>
            <person name="Haavelsrud O.E."/>
            <person name="Gaustad P."/>
        </authorList>
    </citation>
    <scope>NUCLEOTIDE SEQUENCE [LARGE SCALE GENOMIC DNA]</scope>
    <source>
        <strain evidence="10">910700640</strain>
    </source>
</reference>
<dbReference type="GO" id="GO:0006493">
    <property type="term" value="P:protein O-linked glycosylation"/>
    <property type="evidence" value="ECO:0007669"/>
    <property type="project" value="TreeGrafter"/>
</dbReference>
<comment type="similarity">
    <text evidence="2">Belongs to the MNN1/MNT family.</text>
</comment>
<evidence type="ECO:0000256" key="6">
    <source>
        <dbReference type="ARBA" id="ARBA00022968"/>
    </source>
</evidence>
<sequence length="1259" mass="146187">MQPIMKFRLRRQSRKYVLIFLAACTLIFILYPTKQTFQEQHSTSDSRKKSTSSDYSLKLKQVFDKSPFSDLSKRIEIAEEEANSFSLLKLIPFLGNGKDARERKVLAHWAQANRKDQCPQLIKGLYATPDWSNNEIVAAHKKVRVDEINMQVSVERIRIYNYCFLEGGLDVTEVLKDAGLSSYDAFDFQSRMFIFLKQVTKTDAKYLYPIIQNLNTEEIISEPTTTKSPQDFNANFMANWRQLANGKGIAITVNPDDVEFMIRLFRVLKELGNTYPIQVIQKGGELTSPLIEQIKKTAIETNQAVSIVDLSPILDEKFAREQITSFHNKFFAAMFNTFEEVLLLDADVVPYVSLDEFFNLKGYKDTGLQFWRDRNRGSDTHKFCSNLGVYLEPSLEEHNLLGTELKFRINSLAKKKVRSSEERAFHRFFNELKVHNIDSGIIVFNKKQKLHSLIMGEIFYTNGRFGRCAYGDKEMFMMGAFATGADFIIDPRDAGIIGPIGYNIDQRVNFICSAQMGHLDENNRVLWSNGGLRFCKFPDFAKKDYTPKNQDYFIQKYQSYDNMARIYKTKVEITGFIIPEVEKNEWMQIPDCQSYMYCGLAKKVDTKALILKFEGEEKERLNRISDVYKSMSLLARYLLQRRVKRYSILFVLFVGLFIFIARHTLRRNDTNISVFAEEKFPYKEGLLHSEGNSAYTFMSQKLQRVSENWEKEPIYKRIFSSVDSDYKILMHWNTSSRTDKCKWLISSLYSDPNWDNRDIFEYSKNGQYNNTFKVAAENLRIYNYCFLNGNINPMQFFDDLSIPFTDAYDFQKRMVIFLRKTSSDDEAYLYPLIKNVRNGEIIAKPPTKLSPREYNSNFMGHWKRESKGKGITLTIAPGDIKLLRSLFKVLQRQGNEYPIQIIQKGGEMTPKMESLIKKYALETEQDVYIIDLAPILDPAFAIQRITKFQNKWFASMFNTFEEALLLDADVVLYTKPENFFKMKGYQDTGLLLWRDRELTALETPDRCAALAPHLEPSLEEYSLLGTRQKYRLTEPSLKTHNEPEASTLYEYFHKKIVTIIDSGVVVYNKRQKLHALMTAEYFHISRKFAGCVYGDKEYFEFGAFAAGEDYHIEKEKASAIGSIEYHSAKDKYYICSAQMGHADENNNLLWSNGGLMNCKANSAADDFKENPKYFKAKYGDVKTLEDHYSKPIDIQGFIIPDISKHNWIQYPECKRYVYCAFVADPPVDSNTGKLVRFSRKNRQIYEDIASVWFEGTKNV</sequence>
<dbReference type="GO" id="GO:0016020">
    <property type="term" value="C:membrane"/>
    <property type="evidence" value="ECO:0007669"/>
    <property type="project" value="UniProtKB-SubCell"/>
</dbReference>
<dbReference type="VEuPathDB" id="FungiDB:GWK60_C03553"/>
<dbReference type="GO" id="GO:0005794">
    <property type="term" value="C:Golgi apparatus"/>
    <property type="evidence" value="ECO:0007669"/>
    <property type="project" value="TreeGrafter"/>
</dbReference>
<dbReference type="VEuPathDB" id="FungiDB:B1J91_C04004g"/>
<gene>
    <name evidence="10" type="ORF">AO440_000442</name>
</gene>
<dbReference type="GO" id="GO:0000033">
    <property type="term" value="F:alpha-1,3-mannosyltransferase activity"/>
    <property type="evidence" value="ECO:0007669"/>
    <property type="project" value="TreeGrafter"/>
</dbReference>
<protein>
    <submittedName>
        <fullName evidence="10">Alpha-1,3-mannosyltransferase MNT3</fullName>
    </submittedName>
</protein>
<keyword evidence="9" id="KW-0325">Glycoprotein</keyword>
<comment type="caution">
    <text evidence="10">The sequence shown here is derived from an EMBL/GenBank/DDBJ whole genome shotgun (WGS) entry which is preliminary data.</text>
</comment>
<dbReference type="AlphaFoldDB" id="A0A0W0CIX8"/>
<organism evidence="10 11">
    <name type="scientific">Candida glabrata</name>
    <name type="common">Yeast</name>
    <name type="synonym">Torulopsis glabrata</name>
    <dbReference type="NCBI Taxonomy" id="5478"/>
    <lineage>
        <taxon>Eukaryota</taxon>
        <taxon>Fungi</taxon>
        <taxon>Dikarya</taxon>
        <taxon>Ascomycota</taxon>
        <taxon>Saccharomycotina</taxon>
        <taxon>Saccharomycetes</taxon>
        <taxon>Saccharomycetales</taxon>
        <taxon>Saccharomycetaceae</taxon>
        <taxon>Nakaseomyces</taxon>
    </lineage>
</organism>
<proteinExistence type="inferred from homology"/>
<evidence type="ECO:0000256" key="9">
    <source>
        <dbReference type="ARBA" id="ARBA00023180"/>
    </source>
</evidence>
<dbReference type="Pfam" id="PF11051">
    <property type="entry name" value="Mannosyl_trans3"/>
    <property type="match status" value="2"/>
</dbReference>
<name>A0A0W0CIX8_CANGB</name>
<accession>A0A0W0CIX8</accession>
<evidence type="ECO:0000256" key="2">
    <source>
        <dbReference type="ARBA" id="ARBA00009105"/>
    </source>
</evidence>
<dbReference type="PANTHER" id="PTHR31392:SF1">
    <property type="entry name" value="ALPHA-1,3-MANNOSYLTRANSFERASE MNN1-RELATED"/>
    <property type="match status" value="1"/>
</dbReference>
<dbReference type="VEuPathDB" id="FungiDB:CAGL0C03982g"/>
<keyword evidence="4 10" id="KW-0808">Transferase</keyword>
<dbReference type="Proteomes" id="UP000054886">
    <property type="component" value="Unassembled WGS sequence"/>
</dbReference>
<dbReference type="VEuPathDB" id="FungiDB:B1J91_C03982g"/>
<feature type="non-terminal residue" evidence="10">
    <location>
        <position position="1259"/>
    </location>
</feature>
<comment type="subcellular location">
    <subcellularLocation>
        <location evidence="1">Membrane</location>
        <topology evidence="1">Single-pass type II membrane protein</topology>
    </subcellularLocation>
</comment>
<dbReference type="VEuPathDB" id="FungiDB:GVI51_C03795"/>
<keyword evidence="7" id="KW-1133">Transmembrane helix</keyword>
<keyword evidence="8" id="KW-0472">Membrane</keyword>
<keyword evidence="3 10" id="KW-0328">Glycosyltransferase</keyword>
<keyword evidence="5" id="KW-0812">Transmembrane</keyword>
<dbReference type="VEuPathDB" id="FungiDB:GWK60_C03531"/>
<dbReference type="VEuPathDB" id="FungiDB:CAGL0C04004g"/>
<dbReference type="InterPro" id="IPR029044">
    <property type="entry name" value="Nucleotide-diphossugar_trans"/>
</dbReference>
<evidence type="ECO:0000256" key="7">
    <source>
        <dbReference type="ARBA" id="ARBA00022989"/>
    </source>
</evidence>
<dbReference type="Gene3D" id="3.90.550.10">
    <property type="entry name" value="Spore Coat Polysaccharide Biosynthesis Protein SpsA, Chain A"/>
    <property type="match status" value="1"/>
</dbReference>
<keyword evidence="6" id="KW-0735">Signal-anchor</keyword>
<evidence type="ECO:0000313" key="11">
    <source>
        <dbReference type="Proteomes" id="UP000054886"/>
    </source>
</evidence>